<dbReference type="InterPro" id="IPR030659">
    <property type="entry name" value="SecY_CS"/>
</dbReference>
<dbReference type="EMBL" id="BSNJ01000005">
    <property type="protein sequence ID" value="GLQ21711.1"/>
    <property type="molecule type" value="Genomic_DNA"/>
</dbReference>
<evidence type="ECO:0000313" key="12">
    <source>
        <dbReference type="Proteomes" id="UP001161390"/>
    </source>
</evidence>
<evidence type="ECO:0000256" key="10">
    <source>
        <dbReference type="RuleBase" id="RU004349"/>
    </source>
</evidence>
<evidence type="ECO:0000256" key="5">
    <source>
        <dbReference type="ARBA" id="ARBA00022927"/>
    </source>
</evidence>
<reference evidence="11" key="2">
    <citation type="submission" date="2023-01" db="EMBL/GenBank/DDBJ databases">
        <title>Draft genome sequence of Algimonas porphyrae strain NBRC 108216.</title>
        <authorList>
            <person name="Sun Q."/>
            <person name="Mori K."/>
        </authorList>
    </citation>
    <scope>NUCLEOTIDE SEQUENCE</scope>
    <source>
        <strain evidence="11">NBRC 108216</strain>
    </source>
</reference>
<name>A0ABQ5V539_9PROT</name>
<feature type="transmembrane region" description="Helical" evidence="9">
    <location>
        <begin position="124"/>
        <end position="144"/>
    </location>
</feature>
<sequence>MVSAAEQLAQNFRPGTFLKAKELQQRLLFTLGILIIYRLGTYIPVPGVDLAAFSTFLEGGTAGGFGDRLNMFAGGAVERMAVFALNVMPYISASIIMTLMKGSVPSLKELDKEGQQGRQQINQYTRYLTLVLAAFQAFGVAKLIENSGAAINPGLFFQTSTVITLVGGTMFLMWLGEQVTARGVGNGVSLIIFAGIVAELPRAIFQVFSLNSSSSVVSTQLLIFLIVMFITLSMLIVFVERAQRRLLVQYPKRQMARGRQFGGESSFMPLKLNTAGVIPPIFASSLLILPTTLAPLMLGSDGSGASGFATTLLALLGYGQPVYLALYGLLIIFFCYFYVPYVFKPDDVADNLRKNGGFLPGIRPGARTADYLTYVLSRLTFIGAFYVAFVCVVPEIVIAQNDGIPVSVAMLIGGMSLLIIVSVTLDTVSQIQSHLIAHQYEGLIKKSRMRRRSKGKT</sequence>
<keyword evidence="9" id="KW-1003">Cell membrane</keyword>
<dbReference type="InterPro" id="IPR002208">
    <property type="entry name" value="SecY/SEC61-alpha"/>
</dbReference>
<comment type="subunit">
    <text evidence="9">Component of the Sec protein translocase complex. Heterotrimer consisting of SecY, SecE and SecG subunits. The heterotrimers can form oligomers, although 1 heterotrimer is thought to be able to translocate proteins. Interacts with the ribosome. Interacts with SecDF, and other proteins may be involved. Interacts with SecA.</text>
</comment>
<dbReference type="NCBIfam" id="TIGR00967">
    <property type="entry name" value="3a0501s007"/>
    <property type="match status" value="1"/>
</dbReference>
<keyword evidence="12" id="KW-1185">Reference proteome</keyword>
<feature type="transmembrane region" description="Helical" evidence="9">
    <location>
        <begin position="187"/>
        <end position="208"/>
    </location>
</feature>
<evidence type="ECO:0000256" key="7">
    <source>
        <dbReference type="ARBA" id="ARBA00023010"/>
    </source>
</evidence>
<feature type="transmembrane region" description="Helical" evidence="9">
    <location>
        <begin position="277"/>
        <end position="298"/>
    </location>
</feature>
<comment type="similarity">
    <text evidence="2 9 10">Belongs to the SecY/SEC61-alpha family.</text>
</comment>
<dbReference type="SUPFAM" id="SSF103491">
    <property type="entry name" value="Preprotein translocase SecY subunit"/>
    <property type="match status" value="1"/>
</dbReference>
<dbReference type="InterPro" id="IPR026593">
    <property type="entry name" value="SecY"/>
</dbReference>
<feature type="transmembrane region" description="Helical" evidence="9">
    <location>
        <begin position="80"/>
        <end position="104"/>
    </location>
</feature>
<evidence type="ECO:0000256" key="3">
    <source>
        <dbReference type="ARBA" id="ARBA00022448"/>
    </source>
</evidence>
<keyword evidence="6 9" id="KW-1133">Transmembrane helix</keyword>
<comment type="function">
    <text evidence="9">The central subunit of the protein translocation channel SecYEG. Consists of two halves formed by TMs 1-5 and 6-10. These two domains form a lateral gate at the front which open onto the bilayer between TMs 2 and 7, and are clamped together by SecE at the back. The channel is closed by both a pore ring composed of hydrophobic SecY resides and a short helix (helix 2A) on the extracellular side of the membrane which forms a plug. The plug probably moves laterally to allow the channel to open. The ring and the pore may move independently.</text>
</comment>
<evidence type="ECO:0000256" key="8">
    <source>
        <dbReference type="ARBA" id="ARBA00023136"/>
    </source>
</evidence>
<feature type="transmembrane region" description="Helical" evidence="9">
    <location>
        <begin position="322"/>
        <end position="343"/>
    </location>
</feature>
<comment type="subcellular location">
    <subcellularLocation>
        <location evidence="9">Cell membrane</location>
        <topology evidence="9">Multi-pass membrane protein</topology>
    </subcellularLocation>
    <subcellularLocation>
        <location evidence="1">Membrane</location>
        <topology evidence="1">Multi-pass membrane protein</topology>
    </subcellularLocation>
</comment>
<evidence type="ECO:0000313" key="11">
    <source>
        <dbReference type="EMBL" id="GLQ21711.1"/>
    </source>
</evidence>
<keyword evidence="3 9" id="KW-0813">Transport</keyword>
<comment type="caution">
    <text evidence="11">The sequence shown here is derived from an EMBL/GenBank/DDBJ whole genome shotgun (WGS) entry which is preliminary data.</text>
</comment>
<dbReference type="RefSeq" id="WP_284373537.1">
    <property type="nucleotide sequence ID" value="NZ_BSNJ01000005.1"/>
</dbReference>
<dbReference type="PROSITE" id="PS00756">
    <property type="entry name" value="SECY_2"/>
    <property type="match status" value="1"/>
</dbReference>
<feature type="transmembrane region" description="Helical" evidence="9">
    <location>
        <begin position="27"/>
        <end position="45"/>
    </location>
</feature>
<keyword evidence="5 9" id="KW-0653">Protein transport</keyword>
<dbReference type="PANTHER" id="PTHR10906">
    <property type="entry name" value="SECY/SEC61-ALPHA FAMILY MEMBER"/>
    <property type="match status" value="1"/>
</dbReference>
<feature type="transmembrane region" description="Helical" evidence="9">
    <location>
        <begin position="404"/>
        <end position="425"/>
    </location>
</feature>
<evidence type="ECO:0000256" key="9">
    <source>
        <dbReference type="HAMAP-Rule" id="MF_01465"/>
    </source>
</evidence>
<evidence type="ECO:0000256" key="2">
    <source>
        <dbReference type="ARBA" id="ARBA00005751"/>
    </source>
</evidence>
<keyword evidence="7 9" id="KW-0811">Translocation</keyword>
<gene>
    <name evidence="9 11" type="primary">secY</name>
    <name evidence="11" type="ORF">GCM10007854_26660</name>
</gene>
<feature type="transmembrane region" description="Helical" evidence="9">
    <location>
        <begin position="156"/>
        <end position="175"/>
    </location>
</feature>
<dbReference type="PIRSF" id="PIRSF004557">
    <property type="entry name" value="SecY"/>
    <property type="match status" value="1"/>
</dbReference>
<proteinExistence type="inferred from homology"/>
<organism evidence="11 12">
    <name type="scientific">Algimonas porphyrae</name>
    <dbReference type="NCBI Taxonomy" id="1128113"/>
    <lineage>
        <taxon>Bacteria</taxon>
        <taxon>Pseudomonadati</taxon>
        <taxon>Pseudomonadota</taxon>
        <taxon>Alphaproteobacteria</taxon>
        <taxon>Maricaulales</taxon>
        <taxon>Robiginitomaculaceae</taxon>
        <taxon>Algimonas</taxon>
    </lineage>
</organism>
<dbReference type="PRINTS" id="PR00303">
    <property type="entry name" value="SECYTRNLCASE"/>
</dbReference>
<reference evidence="11" key="1">
    <citation type="journal article" date="2014" name="Int. J. Syst. Evol. Microbiol.">
        <title>Complete genome of a new Firmicutes species belonging to the dominant human colonic microbiota ('Ruminococcus bicirculans') reveals two chromosomes and a selective capacity to utilize plant glucans.</title>
        <authorList>
            <consortium name="NISC Comparative Sequencing Program"/>
            <person name="Wegmann U."/>
            <person name="Louis P."/>
            <person name="Goesmann A."/>
            <person name="Henrissat B."/>
            <person name="Duncan S.H."/>
            <person name="Flint H.J."/>
        </authorList>
    </citation>
    <scope>NUCLEOTIDE SEQUENCE</scope>
    <source>
        <strain evidence="11">NBRC 108216</strain>
    </source>
</reference>
<feature type="transmembrane region" description="Helical" evidence="9">
    <location>
        <begin position="371"/>
        <end position="398"/>
    </location>
</feature>
<evidence type="ECO:0000256" key="6">
    <source>
        <dbReference type="ARBA" id="ARBA00022989"/>
    </source>
</evidence>
<evidence type="ECO:0000256" key="4">
    <source>
        <dbReference type="ARBA" id="ARBA00022692"/>
    </source>
</evidence>
<dbReference type="Gene3D" id="1.10.3370.10">
    <property type="entry name" value="SecY subunit domain"/>
    <property type="match status" value="1"/>
</dbReference>
<keyword evidence="4 9" id="KW-0812">Transmembrane</keyword>
<evidence type="ECO:0000256" key="1">
    <source>
        <dbReference type="ARBA" id="ARBA00004141"/>
    </source>
</evidence>
<protein>
    <recommendedName>
        <fullName evidence="9">Protein translocase subunit SecY</fullName>
    </recommendedName>
</protein>
<dbReference type="Pfam" id="PF00344">
    <property type="entry name" value="SecY"/>
    <property type="match status" value="1"/>
</dbReference>
<dbReference type="HAMAP" id="MF_01465">
    <property type="entry name" value="SecY"/>
    <property type="match status" value="1"/>
</dbReference>
<feature type="transmembrane region" description="Helical" evidence="9">
    <location>
        <begin position="220"/>
        <end position="239"/>
    </location>
</feature>
<keyword evidence="8 9" id="KW-0472">Membrane</keyword>
<accession>A0ABQ5V539</accession>
<dbReference type="Proteomes" id="UP001161390">
    <property type="component" value="Unassembled WGS sequence"/>
</dbReference>
<dbReference type="InterPro" id="IPR023201">
    <property type="entry name" value="SecY_dom_sf"/>
</dbReference>